<proteinExistence type="predicted"/>
<feature type="transmembrane region" description="Helical" evidence="10">
    <location>
        <begin position="97"/>
        <end position="117"/>
    </location>
</feature>
<evidence type="ECO:0000256" key="2">
    <source>
        <dbReference type="ARBA" id="ARBA00012438"/>
    </source>
</evidence>
<keyword evidence="6 12" id="KW-0418">Kinase</keyword>
<feature type="transmembrane region" description="Helical" evidence="10">
    <location>
        <begin position="12"/>
        <end position="37"/>
    </location>
</feature>
<dbReference type="EMBL" id="ACHJ01000029">
    <property type="protein sequence ID" value="EEI17759.1"/>
    <property type="molecule type" value="Genomic_DNA"/>
</dbReference>
<keyword evidence="4" id="KW-0808">Transferase</keyword>
<dbReference type="InterPro" id="IPR011712">
    <property type="entry name" value="Sig_transdc_His_kin_sub3_dim/P"/>
</dbReference>
<dbReference type="PANTHER" id="PTHR24421">
    <property type="entry name" value="NITRATE/NITRITE SENSOR PROTEIN NARX-RELATED"/>
    <property type="match status" value="1"/>
</dbReference>
<dbReference type="Gene3D" id="1.20.5.1930">
    <property type="match status" value="1"/>
</dbReference>
<evidence type="ECO:0000256" key="8">
    <source>
        <dbReference type="ARBA" id="ARBA00023012"/>
    </source>
</evidence>
<evidence type="ECO:0000256" key="10">
    <source>
        <dbReference type="SAM" id="Phobius"/>
    </source>
</evidence>
<dbReference type="Proteomes" id="UP000006196">
    <property type="component" value="Unassembled WGS sequence"/>
</dbReference>
<dbReference type="GO" id="GO:0016020">
    <property type="term" value="C:membrane"/>
    <property type="evidence" value="ECO:0007669"/>
    <property type="project" value="InterPro"/>
</dbReference>
<keyword evidence="10" id="KW-1133">Transmembrane helix</keyword>
<evidence type="ECO:0000256" key="7">
    <source>
        <dbReference type="ARBA" id="ARBA00022840"/>
    </source>
</evidence>
<evidence type="ECO:0000256" key="1">
    <source>
        <dbReference type="ARBA" id="ARBA00000085"/>
    </source>
</evidence>
<dbReference type="InterPro" id="IPR050482">
    <property type="entry name" value="Sensor_HK_TwoCompSys"/>
</dbReference>
<dbReference type="InterPro" id="IPR036890">
    <property type="entry name" value="HATPase_C_sf"/>
</dbReference>
<evidence type="ECO:0000256" key="4">
    <source>
        <dbReference type="ARBA" id="ARBA00022679"/>
    </source>
</evidence>
<accession>C0XPS7</accession>
<dbReference type="AlphaFoldDB" id="C0XPS7"/>
<protein>
    <recommendedName>
        <fullName evidence="2">histidine kinase</fullName>
        <ecNumber evidence="2">2.7.13.3</ecNumber>
    </recommendedName>
</protein>
<gene>
    <name evidence="12" type="ORF">HMPREF0298_0447</name>
</gene>
<dbReference type="EC" id="2.7.13.3" evidence="2"/>
<evidence type="ECO:0000313" key="12">
    <source>
        <dbReference type="EMBL" id="EEI17759.1"/>
    </source>
</evidence>
<comment type="catalytic activity">
    <reaction evidence="1">
        <text>ATP + protein L-histidine = ADP + protein N-phospho-L-histidine.</text>
        <dbReference type="EC" id="2.7.13.3"/>
    </reaction>
</comment>
<evidence type="ECO:0000256" key="6">
    <source>
        <dbReference type="ARBA" id="ARBA00022777"/>
    </source>
</evidence>
<dbReference type="eggNOG" id="COG4585">
    <property type="taxonomic scope" value="Bacteria"/>
</dbReference>
<feature type="coiled-coil region" evidence="9">
    <location>
        <begin position="140"/>
        <end position="214"/>
    </location>
</feature>
<dbReference type="GO" id="GO:0000155">
    <property type="term" value="F:phosphorelay sensor kinase activity"/>
    <property type="evidence" value="ECO:0007669"/>
    <property type="project" value="InterPro"/>
</dbReference>
<evidence type="ECO:0000259" key="11">
    <source>
        <dbReference type="Pfam" id="PF07730"/>
    </source>
</evidence>
<evidence type="ECO:0000256" key="3">
    <source>
        <dbReference type="ARBA" id="ARBA00022553"/>
    </source>
</evidence>
<keyword evidence="8" id="KW-0902">Two-component regulatory system</keyword>
<dbReference type="HOGENOM" id="CLU_061351_0_0_11"/>
<dbReference type="GO" id="GO:0046983">
    <property type="term" value="F:protein dimerization activity"/>
    <property type="evidence" value="ECO:0007669"/>
    <property type="project" value="InterPro"/>
</dbReference>
<keyword evidence="5" id="KW-0547">Nucleotide-binding</keyword>
<name>C0XPS7_CORLD</name>
<feature type="transmembrane region" description="Helical" evidence="10">
    <location>
        <begin position="73"/>
        <end position="90"/>
    </location>
</feature>
<comment type="caution">
    <text evidence="12">The sequence shown here is derived from an EMBL/GenBank/DDBJ whole genome shotgun (WGS) entry which is preliminary data.</text>
</comment>
<reference evidence="12" key="1">
    <citation type="submission" date="2009-01" db="EMBL/GenBank/DDBJ databases">
        <authorList>
            <person name="Qin X."/>
            <person name="Bachman B."/>
            <person name="Battles P."/>
            <person name="Bell A."/>
            <person name="Bess C."/>
            <person name="Bickham C."/>
            <person name="Chaboub L."/>
            <person name="Chen D."/>
            <person name="Coyle M."/>
            <person name="Deiros D.R."/>
            <person name="Dinh H."/>
            <person name="Forbes L."/>
            <person name="Fowler G."/>
            <person name="Francisco L."/>
            <person name="Fu Q."/>
            <person name="Gubbala S."/>
            <person name="Hale W."/>
            <person name="Han Y."/>
            <person name="Hemphill L."/>
            <person name="Highlander S.K."/>
            <person name="Hirani K."/>
            <person name="Hogues M."/>
            <person name="Jackson L."/>
            <person name="Jakkamsetti A."/>
            <person name="Javaid M."/>
            <person name="Jiang H."/>
            <person name="Korchina V."/>
            <person name="Kovar C."/>
            <person name="Lara F."/>
            <person name="Lee S."/>
            <person name="Mata R."/>
            <person name="Mathew T."/>
            <person name="Moen C."/>
            <person name="Morales K."/>
            <person name="Munidasa M."/>
            <person name="Nazareth L."/>
            <person name="Ngo R."/>
            <person name="Nguyen L."/>
            <person name="Okwuonu G."/>
            <person name="Ongeri F."/>
            <person name="Patil S."/>
            <person name="Petrosino J."/>
            <person name="Pham C."/>
            <person name="Pham P."/>
            <person name="Pu L.-L."/>
            <person name="Puazo M."/>
            <person name="Raj R."/>
            <person name="Reid J."/>
            <person name="Rouhana J."/>
            <person name="Saada N."/>
            <person name="Shang Y."/>
            <person name="Simmons D."/>
            <person name="Thornton R."/>
            <person name="Warren J."/>
            <person name="Weissenberger G."/>
            <person name="Zhang J."/>
            <person name="Zhang L."/>
            <person name="Zhou C."/>
            <person name="Zhu D."/>
            <person name="Muzny D."/>
            <person name="Worley K."/>
            <person name="Gibbs R."/>
        </authorList>
    </citation>
    <scope>NUCLEOTIDE SEQUENCE [LARGE SCALE GENOMIC DNA]</scope>
    <source>
        <strain evidence="12">DSM 44291</strain>
    </source>
</reference>
<evidence type="ECO:0000256" key="9">
    <source>
        <dbReference type="SAM" id="Coils"/>
    </source>
</evidence>
<keyword evidence="10" id="KW-0472">Membrane</keyword>
<sequence>MTSYKNIDWRIAALGVLAIMITLAITPMSWLQLLANLTAVALLASAQRWPILSGLAMVALFVFISGVEDARGLAIILSAPFLVSLIAMVGRPRFAAGIAVAIGYISSTSPFTGRWIPNDFTSVAVYVVALTAGWWGGIYLRRQRLQHAAHQQQLRNELEERRERLAQVLHDSVATTLTSVVMRAETLALTSIDNEQARETAEHIADETRQAMQEVRHLLHFMQENENVSAPILNRTIGEQIAVTTRPLVSHGFIIEGADSARSCDWSFPPGFEQVFTELSTNAIKYAVPGSVIEMRINKEEAGLRCTMRNTVRAARGASHLSSQLGLQESRSVVSRYNGTFNAHRIGQEWVVEFTVPEQALRC</sequence>
<feature type="transmembrane region" description="Helical" evidence="10">
    <location>
        <begin position="123"/>
        <end position="140"/>
    </location>
</feature>
<keyword evidence="3" id="KW-0597">Phosphoprotein</keyword>
<dbReference type="PANTHER" id="PTHR24421:SF10">
    <property type="entry name" value="NITRATE_NITRITE SENSOR PROTEIN NARQ"/>
    <property type="match status" value="1"/>
</dbReference>
<dbReference type="Gene3D" id="3.30.565.10">
    <property type="entry name" value="Histidine kinase-like ATPase, C-terminal domain"/>
    <property type="match status" value="1"/>
</dbReference>
<keyword evidence="13" id="KW-1185">Reference proteome</keyword>
<dbReference type="Pfam" id="PF07730">
    <property type="entry name" value="HisKA_3"/>
    <property type="match status" value="1"/>
</dbReference>
<dbReference type="SUPFAM" id="SSF55874">
    <property type="entry name" value="ATPase domain of HSP90 chaperone/DNA topoisomerase II/histidine kinase"/>
    <property type="match status" value="1"/>
</dbReference>
<keyword evidence="7" id="KW-0067">ATP-binding</keyword>
<keyword evidence="10" id="KW-0812">Transmembrane</keyword>
<feature type="transmembrane region" description="Helical" evidence="10">
    <location>
        <begin position="49"/>
        <end position="67"/>
    </location>
</feature>
<dbReference type="GO" id="GO:0005524">
    <property type="term" value="F:ATP binding"/>
    <property type="evidence" value="ECO:0007669"/>
    <property type="project" value="UniProtKB-KW"/>
</dbReference>
<evidence type="ECO:0000313" key="13">
    <source>
        <dbReference type="Proteomes" id="UP000006196"/>
    </source>
</evidence>
<evidence type="ECO:0000256" key="5">
    <source>
        <dbReference type="ARBA" id="ARBA00022741"/>
    </source>
</evidence>
<dbReference type="STRING" id="525263.HMPREF0298_0447"/>
<keyword evidence="9" id="KW-0175">Coiled coil</keyword>
<organism evidence="12 13">
    <name type="scientific">Corynebacterium lipophiloflavum (strain ATCC 700352 / DSM 44291 / CCUG 37336 / JCM 10383 / DMMZ 1944)</name>
    <dbReference type="NCBI Taxonomy" id="525263"/>
    <lineage>
        <taxon>Bacteria</taxon>
        <taxon>Bacillati</taxon>
        <taxon>Actinomycetota</taxon>
        <taxon>Actinomycetes</taxon>
        <taxon>Mycobacteriales</taxon>
        <taxon>Corynebacteriaceae</taxon>
        <taxon>Corynebacterium</taxon>
    </lineage>
</organism>
<feature type="domain" description="Signal transduction histidine kinase subgroup 3 dimerisation and phosphoacceptor" evidence="11">
    <location>
        <begin position="162"/>
        <end position="224"/>
    </location>
</feature>